<dbReference type="SMART" id="SM00176">
    <property type="entry name" value="RAN"/>
    <property type="match status" value="1"/>
</dbReference>
<protein>
    <submittedName>
        <fullName evidence="3">Uncharacterized protein</fullName>
    </submittedName>
</protein>
<dbReference type="PRINTS" id="PR00449">
    <property type="entry name" value="RASTRNSFRMNG"/>
</dbReference>
<dbReference type="FunFam" id="3.40.50.300:FF:001329">
    <property type="entry name" value="Small GTP-binding protein, putative"/>
    <property type="match status" value="1"/>
</dbReference>
<dbReference type="NCBIfam" id="TIGR00231">
    <property type="entry name" value="small_GTP"/>
    <property type="match status" value="1"/>
</dbReference>
<dbReference type="Pfam" id="PF00071">
    <property type="entry name" value="Ras"/>
    <property type="match status" value="1"/>
</dbReference>
<accession>A0A8S4NES4</accession>
<dbReference type="InterPro" id="IPR005225">
    <property type="entry name" value="Small_GTP-bd"/>
</dbReference>
<dbReference type="OrthoDB" id="28034at2759"/>
<dbReference type="InterPro" id="IPR050227">
    <property type="entry name" value="Rab"/>
</dbReference>
<evidence type="ECO:0000256" key="2">
    <source>
        <dbReference type="ARBA" id="ARBA00023134"/>
    </source>
</evidence>
<dbReference type="Gene3D" id="3.40.50.300">
    <property type="entry name" value="P-loop containing nucleotide triphosphate hydrolases"/>
    <property type="match status" value="1"/>
</dbReference>
<proteinExistence type="predicted"/>
<dbReference type="SMART" id="SM00174">
    <property type="entry name" value="RHO"/>
    <property type="match status" value="1"/>
</dbReference>
<evidence type="ECO:0000313" key="4">
    <source>
        <dbReference type="Proteomes" id="UP000749559"/>
    </source>
</evidence>
<organism evidence="3 4">
    <name type="scientific">Owenia fusiformis</name>
    <name type="common">Polychaete worm</name>
    <dbReference type="NCBI Taxonomy" id="6347"/>
    <lineage>
        <taxon>Eukaryota</taxon>
        <taxon>Metazoa</taxon>
        <taxon>Spiralia</taxon>
        <taxon>Lophotrochozoa</taxon>
        <taxon>Annelida</taxon>
        <taxon>Polychaeta</taxon>
        <taxon>Sedentaria</taxon>
        <taxon>Canalipalpata</taxon>
        <taxon>Sabellida</taxon>
        <taxon>Oweniida</taxon>
        <taxon>Oweniidae</taxon>
        <taxon>Owenia</taxon>
    </lineage>
</organism>
<dbReference type="InterPro" id="IPR001806">
    <property type="entry name" value="Small_GTPase"/>
</dbReference>
<dbReference type="SMART" id="SM00175">
    <property type="entry name" value="RAB"/>
    <property type="match status" value="1"/>
</dbReference>
<reference evidence="3" key="1">
    <citation type="submission" date="2022-03" db="EMBL/GenBank/DDBJ databases">
        <authorList>
            <person name="Martin C."/>
        </authorList>
    </citation>
    <scope>NUCLEOTIDE SEQUENCE</scope>
</reference>
<dbReference type="InterPro" id="IPR027417">
    <property type="entry name" value="P-loop_NTPase"/>
</dbReference>
<keyword evidence="4" id="KW-1185">Reference proteome</keyword>
<dbReference type="GO" id="GO:0003924">
    <property type="term" value="F:GTPase activity"/>
    <property type="evidence" value="ECO:0007669"/>
    <property type="project" value="InterPro"/>
</dbReference>
<keyword evidence="2" id="KW-0342">GTP-binding</keyword>
<comment type="caution">
    <text evidence="3">The sequence shown here is derived from an EMBL/GenBank/DDBJ whole genome shotgun (WGS) entry which is preliminary data.</text>
</comment>
<dbReference type="SMART" id="SM00173">
    <property type="entry name" value="RAS"/>
    <property type="match status" value="1"/>
</dbReference>
<dbReference type="EMBL" id="CAIIXF020000003">
    <property type="protein sequence ID" value="CAH1780035.1"/>
    <property type="molecule type" value="Genomic_DNA"/>
</dbReference>
<dbReference type="GO" id="GO:0005525">
    <property type="term" value="F:GTP binding"/>
    <property type="evidence" value="ECO:0007669"/>
    <property type="project" value="UniProtKB-KW"/>
</dbReference>
<dbReference type="Proteomes" id="UP000749559">
    <property type="component" value="Unassembled WGS sequence"/>
</dbReference>
<keyword evidence="1" id="KW-0547">Nucleotide-binding</keyword>
<evidence type="ECO:0000313" key="3">
    <source>
        <dbReference type="EMBL" id="CAH1780035.1"/>
    </source>
</evidence>
<dbReference type="PANTHER" id="PTHR47977">
    <property type="entry name" value="RAS-RELATED PROTEIN RAB"/>
    <property type="match status" value="1"/>
</dbReference>
<dbReference type="PROSITE" id="PS51419">
    <property type="entry name" value="RAB"/>
    <property type="match status" value="1"/>
</dbReference>
<evidence type="ECO:0000256" key="1">
    <source>
        <dbReference type="ARBA" id="ARBA00022741"/>
    </source>
</evidence>
<sequence length="377" mass="42507">MEDSSSLDLEQNGPGGRGPMFKVVLLGEVGVGKTSLFNRIKDDTFKENTKVTTGIDSCSKVMNYHGQRVTLSIWDTAGVERFRTLTRNYYRSTHATILVYDVTEPSTLHYLPKWVDDVTAFSPNAIKALIGNKIDLESKVEEKSEEDFSSVYDCDIVCRASACTGDGVADLLKKMTEMLMQEFKSKHRNNNVNDLSVRLSDPRSDCDTKSMYGDCDTKSMYGDCDTKRTYGDCDTKSMYGDCDTKSMYGDCDTKSMYGDCDTKSMYGDCDTERMYGDCDTKSMYGDCDTKRMYGDCDTKRMYGDCDTKSLYGDCDTESLYGDCDTKLMYGDCDTKRMYGDCETKSMYGDCDTKTTDNHLINFDKNVRKIHHAHSQGV</sequence>
<dbReference type="PROSITE" id="PS51421">
    <property type="entry name" value="RAS"/>
    <property type="match status" value="1"/>
</dbReference>
<dbReference type="SUPFAM" id="SSF52540">
    <property type="entry name" value="P-loop containing nucleoside triphosphate hydrolases"/>
    <property type="match status" value="1"/>
</dbReference>
<dbReference type="CDD" id="cd00154">
    <property type="entry name" value="Rab"/>
    <property type="match status" value="1"/>
</dbReference>
<gene>
    <name evidence="3" type="ORF">OFUS_LOCUS6782</name>
</gene>
<dbReference type="AlphaFoldDB" id="A0A8S4NES4"/>
<name>A0A8S4NES4_OWEFU</name>